<dbReference type="RefSeq" id="WP_090442873.1">
    <property type="nucleotide sequence ID" value="NZ_FOHU01000007.1"/>
</dbReference>
<dbReference type="EMBL" id="FOHU01000007">
    <property type="protein sequence ID" value="SET28521.1"/>
    <property type="molecule type" value="Genomic_DNA"/>
</dbReference>
<evidence type="ECO:0000313" key="1">
    <source>
        <dbReference type="EMBL" id="SET28521.1"/>
    </source>
</evidence>
<evidence type="ECO:0000313" key="2">
    <source>
        <dbReference type="Proteomes" id="UP000199568"/>
    </source>
</evidence>
<gene>
    <name evidence="1" type="ORF">SAMN05660297_01915</name>
</gene>
<name>A0A1I0D992_9FIRM</name>
<accession>A0A1I0D992</accession>
<proteinExistence type="predicted"/>
<organism evidence="1 2">
    <name type="scientific">Natronincola peptidivorans</name>
    <dbReference type="NCBI Taxonomy" id="426128"/>
    <lineage>
        <taxon>Bacteria</taxon>
        <taxon>Bacillati</taxon>
        <taxon>Bacillota</taxon>
        <taxon>Clostridia</taxon>
        <taxon>Peptostreptococcales</taxon>
        <taxon>Natronincolaceae</taxon>
        <taxon>Natronincola</taxon>
    </lineage>
</organism>
<dbReference type="AlphaFoldDB" id="A0A1I0D992"/>
<dbReference type="OrthoDB" id="1949569at2"/>
<dbReference type="Proteomes" id="UP000199568">
    <property type="component" value="Unassembled WGS sequence"/>
</dbReference>
<dbReference type="STRING" id="426128.SAMN05660297_01915"/>
<reference evidence="1 2" key="1">
    <citation type="submission" date="2016-10" db="EMBL/GenBank/DDBJ databases">
        <authorList>
            <person name="de Groot N.N."/>
        </authorList>
    </citation>
    <scope>NUCLEOTIDE SEQUENCE [LARGE SCALE GENOMIC DNA]</scope>
    <source>
        <strain evidence="1 2">DSM 18979</strain>
    </source>
</reference>
<protein>
    <submittedName>
        <fullName evidence="1">Uncharacterized protein</fullName>
    </submittedName>
</protein>
<keyword evidence="2" id="KW-1185">Reference proteome</keyword>
<sequence length="267" mass="30566">MIKENTKDKEIQQILEALPKETVIGEFSGRDSVAAILKALEDNGINDILPVASFAATEYGDPTSLEENYLQMVERVKTLYGDNKKIHPLIYYSNPDLWSIINGRFVEVINRKFGFYTPCIGCHAYFHLLRVPMALKLGRKIISGERENHDGRVKVNQLGSCLDIYQEVTRHFGVELLMPLRHVDKGEEVERLIGWNWQEGDNHPDCIYSGNYRDIEGTALYDEEKVRAFLESYLLPLCIQLGELIVNKEDSSKVDMVKIIMEIEEIA</sequence>